<sequence>MSTQCRFERCGWSGSVNDIFSHCEAVHPKYIREHKGKNYYDFDFGDISTDAFLLCGPSGVYWFCTCESANTPEEINRGVFHIGDSEPITYTIKFGLNRDGLAEYLGPFTSHSAETSQTYDVELAYDYIQYLCEEIDSRKMRLYVGEFDDSEDVFAPTWEDLTFNEEDEELNKECVEHFTCVVCYEFIKRDIRFCENTHYVCLKCFEGMQERGKLRCPICRTDYPYDCSDPDLERFLRMVRFPDYVRQQRGDEEHENAAGPEEKRPRVEG</sequence>
<dbReference type="InterPro" id="IPR013083">
    <property type="entry name" value="Znf_RING/FYVE/PHD"/>
</dbReference>
<keyword evidence="1 3" id="KW-0863">Zinc-finger</keyword>
<dbReference type="GO" id="GO:0061630">
    <property type="term" value="F:ubiquitin protein ligase activity"/>
    <property type="evidence" value="ECO:0007669"/>
    <property type="project" value="TreeGrafter"/>
</dbReference>
<protein>
    <recommendedName>
        <fullName evidence="5">RING-type domain-containing protein</fullName>
    </recommendedName>
</protein>
<dbReference type="Gene3D" id="3.30.40.10">
    <property type="entry name" value="Zinc/RING finger domain, C3HC4 (zinc finger)"/>
    <property type="match status" value="1"/>
</dbReference>
<evidence type="ECO:0000313" key="6">
    <source>
        <dbReference type="EMBL" id="JAI19919.1"/>
    </source>
</evidence>
<evidence type="ECO:0000259" key="5">
    <source>
        <dbReference type="PROSITE" id="PS50089"/>
    </source>
</evidence>
<feature type="region of interest" description="Disordered" evidence="4">
    <location>
        <begin position="247"/>
        <end position="269"/>
    </location>
</feature>
<evidence type="ECO:0000256" key="2">
    <source>
        <dbReference type="ARBA" id="ARBA00022833"/>
    </source>
</evidence>
<dbReference type="GO" id="GO:0043161">
    <property type="term" value="P:proteasome-mediated ubiquitin-dependent protein catabolic process"/>
    <property type="evidence" value="ECO:0007669"/>
    <property type="project" value="TreeGrafter"/>
</dbReference>
<dbReference type="GO" id="GO:0008270">
    <property type="term" value="F:zinc ion binding"/>
    <property type="evidence" value="ECO:0007669"/>
    <property type="project" value="UniProtKB-KW"/>
</dbReference>
<evidence type="ECO:0000256" key="3">
    <source>
        <dbReference type="PROSITE-ProRule" id="PRU00175"/>
    </source>
</evidence>
<keyword evidence="2" id="KW-0862">Zinc</keyword>
<evidence type="ECO:0000256" key="1">
    <source>
        <dbReference type="ARBA" id="ARBA00022771"/>
    </source>
</evidence>
<dbReference type="PANTHER" id="PTHR45877">
    <property type="entry name" value="E3 UBIQUITIN-PROTEIN LIGASE SIAH2"/>
    <property type="match status" value="1"/>
</dbReference>
<dbReference type="InterPro" id="IPR001841">
    <property type="entry name" value="Znf_RING"/>
</dbReference>
<organism evidence="6">
    <name type="scientific">Bactrocera latifrons</name>
    <name type="common">Malaysian fruit fly</name>
    <name type="synonym">Chaetodacus latifrons</name>
    <dbReference type="NCBI Taxonomy" id="174628"/>
    <lineage>
        <taxon>Eukaryota</taxon>
        <taxon>Metazoa</taxon>
        <taxon>Ecdysozoa</taxon>
        <taxon>Arthropoda</taxon>
        <taxon>Hexapoda</taxon>
        <taxon>Insecta</taxon>
        <taxon>Pterygota</taxon>
        <taxon>Neoptera</taxon>
        <taxon>Endopterygota</taxon>
        <taxon>Diptera</taxon>
        <taxon>Brachycera</taxon>
        <taxon>Muscomorpha</taxon>
        <taxon>Tephritoidea</taxon>
        <taxon>Tephritidae</taxon>
        <taxon>Bactrocera</taxon>
        <taxon>Bactrocera</taxon>
    </lineage>
</organism>
<dbReference type="SUPFAM" id="SSF57850">
    <property type="entry name" value="RING/U-box"/>
    <property type="match status" value="1"/>
</dbReference>
<dbReference type="GO" id="GO:0031624">
    <property type="term" value="F:ubiquitin conjugating enzyme binding"/>
    <property type="evidence" value="ECO:0007669"/>
    <property type="project" value="TreeGrafter"/>
</dbReference>
<evidence type="ECO:0000256" key="4">
    <source>
        <dbReference type="SAM" id="MobiDB-lite"/>
    </source>
</evidence>
<dbReference type="GO" id="GO:0005737">
    <property type="term" value="C:cytoplasm"/>
    <property type="evidence" value="ECO:0007669"/>
    <property type="project" value="TreeGrafter"/>
</dbReference>
<gene>
    <name evidence="6" type="ORF">c0_g3_i2</name>
</gene>
<dbReference type="EMBL" id="GDHF01032395">
    <property type="protein sequence ID" value="JAI19919.1"/>
    <property type="molecule type" value="Transcribed_RNA"/>
</dbReference>
<dbReference type="PROSITE" id="PS50089">
    <property type="entry name" value="ZF_RING_2"/>
    <property type="match status" value="1"/>
</dbReference>
<feature type="domain" description="RING-type" evidence="5">
    <location>
        <begin position="180"/>
        <end position="220"/>
    </location>
</feature>
<dbReference type="InterPro" id="IPR004162">
    <property type="entry name" value="SINA-like_animal"/>
</dbReference>
<dbReference type="PANTHER" id="PTHR45877:SF2">
    <property type="entry name" value="E3 UBIQUITIN-PROTEIN LIGASE SINA-RELATED"/>
    <property type="match status" value="1"/>
</dbReference>
<reference evidence="6" key="1">
    <citation type="submission" date="2015-06" db="EMBL/GenBank/DDBJ databases">
        <authorList>
            <person name="Hoefler B.C."/>
            <person name="Straight P.D."/>
        </authorList>
    </citation>
    <scope>NUCLEOTIDE SEQUENCE</scope>
</reference>
<dbReference type="OrthoDB" id="7990922at2759"/>
<name>A0A0K8TZL1_BACLA</name>
<keyword evidence="1 3" id="KW-0479">Metal-binding</keyword>
<accession>A0A0K8TZL1</accession>
<proteinExistence type="predicted"/>
<dbReference type="AlphaFoldDB" id="A0A0K8TZL1"/>